<evidence type="ECO:0000256" key="5">
    <source>
        <dbReference type="SAM" id="MobiDB-lite"/>
    </source>
</evidence>
<evidence type="ECO:0000256" key="2">
    <source>
        <dbReference type="ARBA" id="ARBA00006047"/>
    </source>
</evidence>
<feature type="modified residue" description="N6-(pyridoxal phosphate)lysine" evidence="4">
    <location>
        <position position="613"/>
    </location>
</feature>
<dbReference type="Pfam" id="PF00343">
    <property type="entry name" value="Phosphorylase"/>
    <property type="match status" value="1"/>
</dbReference>
<proteinExistence type="inferred from homology"/>
<dbReference type="GO" id="GO:0005975">
    <property type="term" value="P:carbohydrate metabolic process"/>
    <property type="evidence" value="ECO:0007669"/>
    <property type="project" value="InterPro"/>
</dbReference>
<dbReference type="RefSeq" id="WP_131153195.1">
    <property type="nucleotide sequence ID" value="NZ_CP036402.1"/>
</dbReference>
<dbReference type="PANTHER" id="PTHR42655">
    <property type="entry name" value="GLYCOGEN PHOSPHORYLASE"/>
    <property type="match status" value="1"/>
</dbReference>
<evidence type="ECO:0000259" key="6">
    <source>
        <dbReference type="Pfam" id="PF11897"/>
    </source>
</evidence>
<dbReference type="Pfam" id="PF11897">
    <property type="entry name" value="DUF3417"/>
    <property type="match status" value="1"/>
</dbReference>
<dbReference type="InterPro" id="IPR024517">
    <property type="entry name" value="Glycogen_phosphorylase_DUF3417"/>
</dbReference>
<dbReference type="InterPro" id="IPR011834">
    <property type="entry name" value="Agluc_phsphrylas"/>
</dbReference>
<dbReference type="InterPro" id="IPR000811">
    <property type="entry name" value="Glyco_trans_35"/>
</dbReference>
<dbReference type="AlphaFoldDB" id="A0A411YAJ2"/>
<dbReference type="PANTHER" id="PTHR42655:SF1">
    <property type="entry name" value="GLYCOGEN PHOSPHORYLASE"/>
    <property type="match status" value="1"/>
</dbReference>
<keyword evidence="8" id="KW-1185">Reference proteome</keyword>
<accession>A0A411YAJ2</accession>
<dbReference type="EMBL" id="CP036402">
    <property type="protein sequence ID" value="QBI18197.1"/>
    <property type="molecule type" value="Genomic_DNA"/>
</dbReference>
<feature type="domain" description="DUF3417" evidence="6">
    <location>
        <begin position="23"/>
        <end position="127"/>
    </location>
</feature>
<organism evidence="7 8">
    <name type="scientific">Egibacter rhizosphaerae</name>
    <dbReference type="NCBI Taxonomy" id="1670831"/>
    <lineage>
        <taxon>Bacteria</taxon>
        <taxon>Bacillati</taxon>
        <taxon>Actinomycetota</taxon>
        <taxon>Nitriliruptoria</taxon>
        <taxon>Egibacterales</taxon>
        <taxon>Egibacteraceae</taxon>
        <taxon>Egibacter</taxon>
    </lineage>
</organism>
<protein>
    <submittedName>
        <fullName evidence="7">Alpha-glucan family phosphorylase</fullName>
    </submittedName>
</protein>
<dbReference type="NCBIfam" id="TIGR02094">
    <property type="entry name" value="more_P_ylases"/>
    <property type="match status" value="1"/>
</dbReference>
<feature type="region of interest" description="Disordered" evidence="5">
    <location>
        <begin position="856"/>
        <end position="877"/>
    </location>
</feature>
<dbReference type="Proteomes" id="UP000291469">
    <property type="component" value="Chromosome"/>
</dbReference>
<evidence type="ECO:0000256" key="3">
    <source>
        <dbReference type="ARBA" id="ARBA00022533"/>
    </source>
</evidence>
<sequence length="877" mass="97616">MTKQDEQVPPTKALSTFRVNPSLPEQLEPLTGLAYNLRWAWDAPTRELFQRADPQAWLDSGHNPVAVLARLGHQRMQELASDADFLADLERRRAALQRYLTEERWAQQEDPPPPAVAYFSPEFGLTAGMQVYSGGLGVLAGDHLKAASDLGLDLVGVGLLYRHGYFRQYLDHDGWQHEQYPDLNPHDLPLTRLERGGAPVTVEVELAERTVGCAIWRGEVGRIPLLLLDTDLEENDPSDRPITDKLYGGDREHRLRQEIVLGVAGVRALRRARELGEVPFEPIVYHSNEGHAALLQVERVRELVVEEGLEFDEAVQAARAPVLFTTHTPVPAGIDVFERDLAARYLAPMADACGVDTDRMLALGRHHGDEFNMAVLALRLSSAANGVSRLHGHVARDLFDDLWPELPAAEVPITSVTNGVHGSTWIGPEMTSVYDRHLPADWRSDPDAFAVAAKIDDEVIWQARQRERERLVTSVRERVRHQRERRGEPAYGLGWTEEVLDPDALTIGFARRFAQYKRGTLLLRQPERLRELLLSPERPVQLVFAGKAHPRDDGGKDLIRQLVHFGADPAIRDRFVFLEDYDMDLAAALYHGVDVWLNTPRRPYEACGTSGEKAALNGVLNCSILDGWWDEMADAENGFSIGTRETHPPEEQDALDAEALFDTLEHGVVPTFYERRDGSIPRRWVGMIRHSIASLGPRVLASRMVREYVTELYAPVAARAEGLIAEGYRGARELARWKQRVQEAWPAVRVTDVRTDPGEADLGDRRELRVQVELGPLSPDDIAVELLHGSVDADGTISAPARQSLELVERHDGTADFAGSFAVRDVGEYGYAVRALPDHTGLASRAELGLARFAAPEAAGDEVGPEESGEPVWEAST</sequence>
<dbReference type="KEGG" id="erz:ER308_00480"/>
<evidence type="ECO:0000256" key="4">
    <source>
        <dbReference type="PIRSR" id="PIRSR000460-1"/>
    </source>
</evidence>
<dbReference type="GO" id="GO:0030170">
    <property type="term" value="F:pyridoxal phosphate binding"/>
    <property type="evidence" value="ECO:0007669"/>
    <property type="project" value="InterPro"/>
</dbReference>
<dbReference type="InterPro" id="IPR052182">
    <property type="entry name" value="Glycogen/Maltodextrin_Phosph"/>
</dbReference>
<dbReference type="PIRSF" id="PIRSF000460">
    <property type="entry name" value="Pprylas_GlgP"/>
    <property type="match status" value="1"/>
</dbReference>
<comment type="catalytic activity">
    <reaction evidence="1">
        <text>[(1-&gt;4)-alpha-D-glucosyl](n) + phosphate = [(1-&gt;4)-alpha-D-glucosyl](n-1) + alpha-D-glucose 1-phosphate</text>
        <dbReference type="Rhea" id="RHEA:41732"/>
        <dbReference type="Rhea" id="RHEA-COMP:9584"/>
        <dbReference type="Rhea" id="RHEA-COMP:9586"/>
        <dbReference type="ChEBI" id="CHEBI:15444"/>
        <dbReference type="ChEBI" id="CHEBI:43474"/>
        <dbReference type="ChEBI" id="CHEBI:58601"/>
        <dbReference type="EC" id="2.4.1.1"/>
    </reaction>
</comment>
<comment type="similarity">
    <text evidence="2">Belongs to the glycogen phosphorylase family.</text>
</comment>
<keyword evidence="3" id="KW-0021">Allosteric enzyme</keyword>
<dbReference type="SUPFAM" id="SSF53756">
    <property type="entry name" value="UDP-Glycosyltransferase/glycogen phosphorylase"/>
    <property type="match status" value="1"/>
</dbReference>
<dbReference type="OrthoDB" id="9760804at2"/>
<reference evidence="7 8" key="1">
    <citation type="submission" date="2019-01" db="EMBL/GenBank/DDBJ databases">
        <title>Egibacter rhizosphaerae EGI 80759T.</title>
        <authorList>
            <person name="Chen D.-D."/>
            <person name="Tian Y."/>
            <person name="Jiao J.-Y."/>
            <person name="Zhang X.-T."/>
            <person name="Zhang Y.-G."/>
            <person name="Zhang Y."/>
            <person name="Xiao M."/>
            <person name="Shu W.-S."/>
            <person name="Li W.-J."/>
        </authorList>
    </citation>
    <scope>NUCLEOTIDE SEQUENCE [LARGE SCALE GENOMIC DNA]</scope>
    <source>
        <strain evidence="7 8">EGI 80759</strain>
    </source>
</reference>
<gene>
    <name evidence="7" type="primary">glgP</name>
    <name evidence="7" type="ORF">ER308_00480</name>
</gene>
<feature type="compositionally biased region" description="Acidic residues" evidence="5">
    <location>
        <begin position="859"/>
        <end position="869"/>
    </location>
</feature>
<evidence type="ECO:0000313" key="8">
    <source>
        <dbReference type="Proteomes" id="UP000291469"/>
    </source>
</evidence>
<evidence type="ECO:0000256" key="1">
    <source>
        <dbReference type="ARBA" id="ARBA00001275"/>
    </source>
</evidence>
<name>A0A411YAJ2_9ACTN</name>
<evidence type="ECO:0000313" key="7">
    <source>
        <dbReference type="EMBL" id="QBI18197.1"/>
    </source>
</evidence>
<dbReference type="Gene3D" id="3.40.50.2000">
    <property type="entry name" value="Glycogen Phosphorylase B"/>
    <property type="match status" value="3"/>
</dbReference>
<keyword evidence="4" id="KW-0663">Pyridoxal phosphate</keyword>
<dbReference type="GO" id="GO:0008184">
    <property type="term" value="F:glycogen phosphorylase activity"/>
    <property type="evidence" value="ECO:0007669"/>
    <property type="project" value="InterPro"/>
</dbReference>